<dbReference type="SUPFAM" id="SSF51161">
    <property type="entry name" value="Trimeric LpxA-like enzymes"/>
    <property type="match status" value="1"/>
</dbReference>
<evidence type="ECO:0000313" key="1">
    <source>
        <dbReference type="EMBL" id="EDY96721.1"/>
    </source>
</evidence>
<dbReference type="Proteomes" id="UP000003452">
    <property type="component" value="Unassembled WGS sequence"/>
</dbReference>
<gene>
    <name evidence="1" type="ORF">BACPLE_01164</name>
</gene>
<evidence type="ECO:0008006" key="3">
    <source>
        <dbReference type="Google" id="ProtNLM"/>
    </source>
</evidence>
<dbReference type="Gene3D" id="2.160.10.10">
    <property type="entry name" value="Hexapeptide repeat proteins"/>
    <property type="match status" value="1"/>
</dbReference>
<comment type="caution">
    <text evidence="1">The sequence shown here is derived from an EMBL/GenBank/DDBJ whole genome shotgun (WGS) entry which is preliminary data.</text>
</comment>
<proteinExistence type="predicted"/>
<name>B5CWS4_PHOPM</name>
<organism evidence="1 2">
    <name type="scientific">Phocaeicola plebeius (strain DSM 17135 / JCM 12973 / CCUG 54634 / M2)</name>
    <name type="common">Bacteroides plebeius</name>
    <dbReference type="NCBI Taxonomy" id="484018"/>
    <lineage>
        <taxon>Bacteria</taxon>
        <taxon>Pseudomonadati</taxon>
        <taxon>Bacteroidota</taxon>
        <taxon>Bacteroidia</taxon>
        <taxon>Bacteroidales</taxon>
        <taxon>Bacteroidaceae</taxon>
        <taxon>Phocaeicola</taxon>
    </lineage>
</organism>
<accession>B5CWS4</accession>
<dbReference type="EMBL" id="ABQC02000012">
    <property type="protein sequence ID" value="EDY96721.1"/>
    <property type="molecule type" value="Genomic_DNA"/>
</dbReference>
<dbReference type="AlphaFoldDB" id="B5CWS4"/>
<dbReference type="HOGENOM" id="CLU_1988191_0_0_10"/>
<reference evidence="1 2" key="1">
    <citation type="submission" date="2008-08" db="EMBL/GenBank/DDBJ databases">
        <title>Draft genome sequence of Bacteroides plebeius (DSM 17135).</title>
        <authorList>
            <person name="Sudarsanam P."/>
            <person name="Ley R."/>
            <person name="Guruge J."/>
            <person name="Turnbaugh P.J."/>
            <person name="Mahowald M."/>
            <person name="Liep D."/>
            <person name="Gordon J."/>
        </authorList>
    </citation>
    <scope>NUCLEOTIDE SEQUENCE [LARGE SCALE GENOMIC DNA]</scope>
    <source>
        <strain evidence="2">DSM 17135 / JCM 12973 / M2</strain>
    </source>
</reference>
<reference evidence="1 2" key="2">
    <citation type="submission" date="2008-08" db="EMBL/GenBank/DDBJ databases">
        <authorList>
            <person name="Fulton L."/>
            <person name="Clifton S."/>
            <person name="Fulton B."/>
            <person name="Xu J."/>
            <person name="Minx P."/>
            <person name="Pepin K.H."/>
            <person name="Johnson M."/>
            <person name="Thiruvilangam P."/>
            <person name="Bhonagiri V."/>
            <person name="Nash W.E."/>
            <person name="Mardis E.R."/>
            <person name="Wilson R.K."/>
        </authorList>
    </citation>
    <scope>NUCLEOTIDE SEQUENCE [LARGE SCALE GENOMIC DNA]</scope>
    <source>
        <strain evidence="2">DSM 17135 / JCM 12973 / M2</strain>
    </source>
</reference>
<dbReference type="eggNOG" id="COG1045">
    <property type="taxonomic scope" value="Bacteria"/>
</dbReference>
<protein>
    <recommendedName>
        <fullName evidence="3">Serine acetyltransferase</fullName>
    </recommendedName>
</protein>
<dbReference type="InterPro" id="IPR011004">
    <property type="entry name" value="Trimer_LpxA-like_sf"/>
</dbReference>
<sequence>MIQIIKDDFIRYCTYFKIKPTIISFIKMYLLNSCFHSVVLHRIKSSNKTLYYILRLCTGRGQSCLYILTKKVGKGFMVHHGFATIINAEEIGNNCLIYQQVTIGMKGIYKPVIGDNVTITCGEKY</sequence>
<evidence type="ECO:0000313" key="2">
    <source>
        <dbReference type="Proteomes" id="UP000003452"/>
    </source>
</evidence>